<feature type="region of interest" description="Disordered" evidence="1">
    <location>
        <begin position="396"/>
        <end position="425"/>
    </location>
</feature>
<evidence type="ECO:0000313" key="3">
    <source>
        <dbReference type="Proteomes" id="UP001487740"/>
    </source>
</evidence>
<gene>
    <name evidence="2" type="ORF">O3P69_008169</name>
</gene>
<accession>A0AAW0T1I9</accession>
<feature type="region of interest" description="Disordered" evidence="1">
    <location>
        <begin position="1"/>
        <end position="20"/>
    </location>
</feature>
<protein>
    <submittedName>
        <fullName evidence="2">Uncharacterized protein</fullName>
    </submittedName>
</protein>
<reference evidence="2 3" key="1">
    <citation type="submission" date="2023-03" db="EMBL/GenBank/DDBJ databases">
        <title>High-quality genome of Scylla paramamosain provides insights in environmental adaptation.</title>
        <authorList>
            <person name="Zhang L."/>
        </authorList>
    </citation>
    <scope>NUCLEOTIDE SEQUENCE [LARGE SCALE GENOMIC DNA]</scope>
    <source>
        <strain evidence="2">LZ_2023a</strain>
        <tissue evidence="2">Muscle</tissue>
    </source>
</reference>
<keyword evidence="3" id="KW-1185">Reference proteome</keyword>
<dbReference type="AlphaFoldDB" id="A0AAW0T1I9"/>
<comment type="caution">
    <text evidence="2">The sequence shown here is derived from an EMBL/GenBank/DDBJ whole genome shotgun (WGS) entry which is preliminary data.</text>
</comment>
<organism evidence="2 3">
    <name type="scientific">Scylla paramamosain</name>
    <name type="common">Mud crab</name>
    <dbReference type="NCBI Taxonomy" id="85552"/>
    <lineage>
        <taxon>Eukaryota</taxon>
        <taxon>Metazoa</taxon>
        <taxon>Ecdysozoa</taxon>
        <taxon>Arthropoda</taxon>
        <taxon>Crustacea</taxon>
        <taxon>Multicrustacea</taxon>
        <taxon>Malacostraca</taxon>
        <taxon>Eumalacostraca</taxon>
        <taxon>Eucarida</taxon>
        <taxon>Decapoda</taxon>
        <taxon>Pleocyemata</taxon>
        <taxon>Brachyura</taxon>
        <taxon>Eubrachyura</taxon>
        <taxon>Portunoidea</taxon>
        <taxon>Portunidae</taxon>
        <taxon>Portuninae</taxon>
        <taxon>Scylla</taxon>
    </lineage>
</organism>
<dbReference type="Proteomes" id="UP001487740">
    <property type="component" value="Unassembled WGS sequence"/>
</dbReference>
<name>A0AAW0T1I9_SCYPA</name>
<sequence>MAVLTAHGASVHTPRVPPSADPKKCDLEMAPAAFRSWRRFMECWLLLCRWPQREAVHHVRLHCTPALQRAIDAKFTFGEWGVVIQDTALDTIGLKQVYEICDNIDSVDTLRVMCCSYEAARRDAAIRSLWRETCRAAGTVIEQEEDQPCDVGSATTAVITQAFLACWNCGAKHAPGKASCPAKEATCLGCRKRGHFKRCYRSSKRSDGTLPGNVVSVSVTTAATHLFHQPTVDVMLTPEGAGAKHHTAAVVDTGAQVCVAGATLLSSLHIKPAQFRKRTGLRHVADLPLQCIASHPCNISLRCLVAKQDVYFLPSAKSLFLSLGACEELGLIPEGFPRHHSLAVRALATNTVAESSHHPHTKPSSRFHRMKSTHTGWHPLLLQIRVALGFVRQPPPHRHRGRLRSLESSPADTDTDLEENLDPSF</sequence>
<evidence type="ECO:0000256" key="1">
    <source>
        <dbReference type="SAM" id="MobiDB-lite"/>
    </source>
</evidence>
<proteinExistence type="predicted"/>
<dbReference type="EMBL" id="JARAKH010000041">
    <property type="protein sequence ID" value="KAK8381084.1"/>
    <property type="molecule type" value="Genomic_DNA"/>
</dbReference>
<evidence type="ECO:0000313" key="2">
    <source>
        <dbReference type="EMBL" id="KAK8381084.1"/>
    </source>
</evidence>
<feature type="compositionally biased region" description="Acidic residues" evidence="1">
    <location>
        <begin position="413"/>
        <end position="425"/>
    </location>
</feature>